<keyword evidence="2" id="KW-1185">Reference proteome</keyword>
<organism evidence="1 2">
    <name type="scientific">Dendrolimus kikuchii</name>
    <dbReference type="NCBI Taxonomy" id="765133"/>
    <lineage>
        <taxon>Eukaryota</taxon>
        <taxon>Metazoa</taxon>
        <taxon>Ecdysozoa</taxon>
        <taxon>Arthropoda</taxon>
        <taxon>Hexapoda</taxon>
        <taxon>Insecta</taxon>
        <taxon>Pterygota</taxon>
        <taxon>Neoptera</taxon>
        <taxon>Endopterygota</taxon>
        <taxon>Lepidoptera</taxon>
        <taxon>Glossata</taxon>
        <taxon>Ditrysia</taxon>
        <taxon>Bombycoidea</taxon>
        <taxon>Lasiocampidae</taxon>
        <taxon>Dendrolimus</taxon>
    </lineage>
</organism>
<reference evidence="1 2" key="1">
    <citation type="journal article" date="2021" name="Front. Genet.">
        <title>Chromosome-Level Genome Assembly Reveals Significant Gene Expansion in the Toll and IMD Signaling Pathways of Dendrolimus kikuchii.</title>
        <authorList>
            <person name="Zhou J."/>
            <person name="Wu P."/>
            <person name="Xiong Z."/>
            <person name="Liu N."/>
            <person name="Zhao N."/>
            <person name="Ji M."/>
            <person name="Qiu Y."/>
            <person name="Yang B."/>
        </authorList>
    </citation>
    <scope>NUCLEOTIDE SEQUENCE [LARGE SCALE GENOMIC DNA]</scope>
    <source>
        <strain evidence="1">Ann1</strain>
    </source>
</reference>
<protein>
    <submittedName>
        <fullName evidence="1">Uncharacterized protein</fullName>
    </submittedName>
</protein>
<dbReference type="EMBL" id="CM034390">
    <property type="protein sequence ID" value="KAJ0181975.1"/>
    <property type="molecule type" value="Genomic_DNA"/>
</dbReference>
<accession>A0ACC1DDU5</accession>
<dbReference type="Proteomes" id="UP000824533">
    <property type="component" value="Linkage Group LG04"/>
</dbReference>
<sequence>MGNPLDNLTVVPCLKIMLFLFNISFWLSGFLLALVSIWAGLDMFQYVDLPVEFIETAPHVTFGMALLVLIVTTISFSWIIKGQPGLLYGYGGFLACIFVMDAGVAAAIVCYKESFAKGLYDGLIKNIATYNIHKGDLDFAQASLRCCGVANYTDWVKISPQRVIPNSCCINPASCITANYSDVFQQGCYDVITKYFEANLDILVGLALAAAIYPLLGTFISCCLARYIQKTNYDVIA</sequence>
<gene>
    <name evidence="1" type="ORF">K1T71_002697</name>
</gene>
<comment type="caution">
    <text evidence="1">The sequence shown here is derived from an EMBL/GenBank/DDBJ whole genome shotgun (WGS) entry which is preliminary data.</text>
</comment>
<evidence type="ECO:0000313" key="1">
    <source>
        <dbReference type="EMBL" id="KAJ0181975.1"/>
    </source>
</evidence>
<evidence type="ECO:0000313" key="2">
    <source>
        <dbReference type="Proteomes" id="UP000824533"/>
    </source>
</evidence>
<name>A0ACC1DDU5_9NEOP</name>
<proteinExistence type="predicted"/>